<dbReference type="AlphaFoldDB" id="A0AAW7XUQ2"/>
<dbReference type="InterPro" id="IPR000160">
    <property type="entry name" value="GGDEF_dom"/>
</dbReference>
<feature type="domain" description="GGDEF" evidence="3">
    <location>
        <begin position="191"/>
        <end position="325"/>
    </location>
</feature>
<keyword evidence="4" id="KW-0548">Nucleotidyltransferase</keyword>
<proteinExistence type="predicted"/>
<keyword evidence="1" id="KW-0175">Coiled coil</keyword>
<dbReference type="EC" id="2.7.7.65" evidence="4"/>
<dbReference type="Proteomes" id="UP001169823">
    <property type="component" value="Unassembled WGS sequence"/>
</dbReference>
<dbReference type="Pfam" id="PF00990">
    <property type="entry name" value="GGDEF"/>
    <property type="match status" value="1"/>
</dbReference>
<evidence type="ECO:0000256" key="2">
    <source>
        <dbReference type="SAM" id="MobiDB-lite"/>
    </source>
</evidence>
<dbReference type="InterPro" id="IPR043128">
    <property type="entry name" value="Rev_trsase/Diguanyl_cyclase"/>
</dbReference>
<reference evidence="4" key="1">
    <citation type="submission" date="2023-07" db="EMBL/GenBank/DDBJ databases">
        <title>Genome content predicts the carbon catabolic preferences of heterotrophic bacteria.</title>
        <authorList>
            <person name="Gralka M."/>
        </authorList>
    </citation>
    <scope>NUCLEOTIDE SEQUENCE</scope>
    <source>
        <strain evidence="4">I2M02</strain>
    </source>
</reference>
<dbReference type="InterPro" id="IPR029787">
    <property type="entry name" value="Nucleotide_cyclase"/>
</dbReference>
<dbReference type="PANTHER" id="PTHR46663">
    <property type="entry name" value="DIGUANYLATE CYCLASE DGCT-RELATED"/>
    <property type="match status" value="1"/>
</dbReference>
<dbReference type="EMBL" id="JAUOPJ010000004">
    <property type="protein sequence ID" value="MDO6456714.1"/>
    <property type="molecule type" value="Genomic_DNA"/>
</dbReference>
<dbReference type="NCBIfam" id="TIGR00254">
    <property type="entry name" value="GGDEF"/>
    <property type="match status" value="1"/>
</dbReference>
<feature type="region of interest" description="Disordered" evidence="2">
    <location>
        <begin position="318"/>
        <end position="348"/>
    </location>
</feature>
<evidence type="ECO:0000313" key="5">
    <source>
        <dbReference type="Proteomes" id="UP001169823"/>
    </source>
</evidence>
<dbReference type="RefSeq" id="WP_303481655.1">
    <property type="nucleotide sequence ID" value="NZ_JAUOPJ010000004.1"/>
</dbReference>
<protein>
    <submittedName>
        <fullName evidence="4">GGDEF domain-containing protein</fullName>
        <ecNumber evidence="4">2.7.7.65</ecNumber>
    </submittedName>
</protein>
<gene>
    <name evidence="4" type="ORF">Q4494_06440</name>
</gene>
<evidence type="ECO:0000256" key="1">
    <source>
        <dbReference type="SAM" id="Coils"/>
    </source>
</evidence>
<dbReference type="PANTHER" id="PTHR46663:SF4">
    <property type="entry name" value="DIGUANYLATE CYCLASE DGCT-RELATED"/>
    <property type="match status" value="1"/>
</dbReference>
<sequence>MSVVTPVTCDVNPLLAFMPLSLTFSDAGVILSVGPTLAKLRPAETLIGQEVTEVFVLRDHGRGRGEGPVPLNTKLSLTFRSGCPTPLKGMAAALPGAGVNFLNLSFGISIVDAVADYRLSAGDFAHTDLAIEMLYLVEAKSAVMEETKELNARLQRAKAAAEEQAVTDMLTGLRNRRALDQHLERLLRSNTPFALMHVDLDYFKKVNDTLGHAAGDAVLQKVAGILREETGEDDLAARLGGDEFILVYRTCPHDTDLVAKAQRLISRLEEPIPYQGKPCRISASIGITTTGFYEAPSAKQMIHDADLALYQSKDDGRGQATMFDPVAHSKGRSQPRNAATGRAMPEGG</sequence>
<dbReference type="InterPro" id="IPR052163">
    <property type="entry name" value="DGC-Regulatory_Protein"/>
</dbReference>
<feature type="coiled-coil region" evidence="1">
    <location>
        <begin position="137"/>
        <end position="164"/>
    </location>
</feature>
<evidence type="ECO:0000259" key="3">
    <source>
        <dbReference type="PROSITE" id="PS50887"/>
    </source>
</evidence>
<name>A0AAW7XUQ2_9RHOB</name>
<dbReference type="SMART" id="SM00267">
    <property type="entry name" value="GGDEF"/>
    <property type="match status" value="1"/>
</dbReference>
<dbReference type="GO" id="GO:0052621">
    <property type="term" value="F:diguanylate cyclase activity"/>
    <property type="evidence" value="ECO:0007669"/>
    <property type="project" value="UniProtKB-EC"/>
</dbReference>
<keyword evidence="4" id="KW-0808">Transferase</keyword>
<dbReference type="Gene3D" id="3.30.70.270">
    <property type="match status" value="1"/>
</dbReference>
<comment type="caution">
    <text evidence="4">The sequence shown here is derived from an EMBL/GenBank/DDBJ whole genome shotgun (WGS) entry which is preliminary data.</text>
</comment>
<organism evidence="4 5">
    <name type="scientific">Celeribacter halophilus</name>
    <dbReference type="NCBI Taxonomy" id="576117"/>
    <lineage>
        <taxon>Bacteria</taxon>
        <taxon>Pseudomonadati</taxon>
        <taxon>Pseudomonadota</taxon>
        <taxon>Alphaproteobacteria</taxon>
        <taxon>Rhodobacterales</taxon>
        <taxon>Roseobacteraceae</taxon>
        <taxon>Celeribacter</taxon>
    </lineage>
</organism>
<dbReference type="PROSITE" id="PS50887">
    <property type="entry name" value="GGDEF"/>
    <property type="match status" value="1"/>
</dbReference>
<accession>A0AAW7XUQ2</accession>
<dbReference type="CDD" id="cd01949">
    <property type="entry name" value="GGDEF"/>
    <property type="match status" value="1"/>
</dbReference>
<dbReference type="SUPFAM" id="SSF55073">
    <property type="entry name" value="Nucleotide cyclase"/>
    <property type="match status" value="1"/>
</dbReference>
<evidence type="ECO:0000313" key="4">
    <source>
        <dbReference type="EMBL" id="MDO6456714.1"/>
    </source>
</evidence>